<evidence type="ECO:0000259" key="8">
    <source>
        <dbReference type="Pfam" id="PF00593"/>
    </source>
</evidence>
<reference evidence="9 10" key="1">
    <citation type="submission" date="2017-09" db="EMBL/GenBank/DDBJ databases">
        <authorList>
            <person name="Ehlers B."/>
            <person name="Leendertz F.H."/>
        </authorList>
    </citation>
    <scope>NUCLEOTIDE SEQUENCE [LARGE SCALE GENOMIC DNA]</scope>
    <source>
        <strain evidence="9 10">DSM 18289</strain>
    </source>
</reference>
<evidence type="ECO:0000256" key="4">
    <source>
        <dbReference type="ARBA" id="ARBA00022692"/>
    </source>
</evidence>
<dbReference type="Proteomes" id="UP000219439">
    <property type="component" value="Unassembled WGS sequence"/>
</dbReference>
<dbReference type="Pfam" id="PF00593">
    <property type="entry name" value="TonB_dep_Rec_b-barrel"/>
    <property type="match status" value="1"/>
</dbReference>
<dbReference type="AlphaFoldDB" id="A0A285ND31"/>
<dbReference type="GO" id="GO:0009279">
    <property type="term" value="C:cell outer membrane"/>
    <property type="evidence" value="ECO:0007669"/>
    <property type="project" value="UniProtKB-SubCell"/>
</dbReference>
<name>A0A285ND31_9HYPH</name>
<evidence type="ECO:0000256" key="1">
    <source>
        <dbReference type="ARBA" id="ARBA00004571"/>
    </source>
</evidence>
<accession>A0A285ND31</accession>
<feature type="domain" description="TonB-dependent receptor-like beta-barrel" evidence="8">
    <location>
        <begin position="128"/>
        <end position="616"/>
    </location>
</feature>
<keyword evidence="2" id="KW-0813">Transport</keyword>
<keyword evidence="10" id="KW-1185">Reference proteome</keyword>
<comment type="subcellular location">
    <subcellularLocation>
        <location evidence="1">Cell outer membrane</location>
        <topology evidence="1">Multi-pass membrane protein</topology>
    </subcellularLocation>
</comment>
<gene>
    <name evidence="9" type="ORF">SAMN06265368_0543</name>
</gene>
<evidence type="ECO:0000256" key="5">
    <source>
        <dbReference type="ARBA" id="ARBA00023077"/>
    </source>
</evidence>
<evidence type="ECO:0000256" key="2">
    <source>
        <dbReference type="ARBA" id="ARBA00022448"/>
    </source>
</evidence>
<dbReference type="InterPro" id="IPR000531">
    <property type="entry name" value="Beta-barrel_TonB"/>
</dbReference>
<dbReference type="GO" id="GO:0015344">
    <property type="term" value="F:siderophore uptake transmembrane transporter activity"/>
    <property type="evidence" value="ECO:0007669"/>
    <property type="project" value="TreeGrafter"/>
</dbReference>
<evidence type="ECO:0000256" key="6">
    <source>
        <dbReference type="ARBA" id="ARBA00023136"/>
    </source>
</evidence>
<keyword evidence="6" id="KW-0472">Membrane</keyword>
<dbReference type="Gene3D" id="2.40.170.20">
    <property type="entry name" value="TonB-dependent receptor, beta-barrel domain"/>
    <property type="match status" value="1"/>
</dbReference>
<organism evidence="9 10">
    <name type="scientific">Cohaesibacter gelatinilyticus</name>
    <dbReference type="NCBI Taxonomy" id="372072"/>
    <lineage>
        <taxon>Bacteria</taxon>
        <taxon>Pseudomonadati</taxon>
        <taxon>Pseudomonadota</taxon>
        <taxon>Alphaproteobacteria</taxon>
        <taxon>Hyphomicrobiales</taxon>
        <taxon>Cohaesibacteraceae</taxon>
    </lineage>
</organism>
<keyword evidence="7" id="KW-0998">Cell outer membrane</keyword>
<protein>
    <submittedName>
        <fullName evidence="9">Iron complex outermembrane recepter protein</fullName>
    </submittedName>
</protein>
<dbReference type="EMBL" id="OBEL01000001">
    <property type="protein sequence ID" value="SNZ06803.1"/>
    <property type="molecule type" value="Genomic_DNA"/>
</dbReference>
<dbReference type="InterPro" id="IPR036942">
    <property type="entry name" value="Beta-barrel_TonB_sf"/>
</dbReference>
<keyword evidence="5" id="KW-0798">TonB box</keyword>
<keyword evidence="3" id="KW-1134">Transmembrane beta strand</keyword>
<evidence type="ECO:0000256" key="7">
    <source>
        <dbReference type="ARBA" id="ARBA00023237"/>
    </source>
</evidence>
<keyword evidence="4" id="KW-0812">Transmembrane</keyword>
<evidence type="ECO:0000256" key="3">
    <source>
        <dbReference type="ARBA" id="ARBA00022452"/>
    </source>
</evidence>
<dbReference type="GO" id="GO:0044718">
    <property type="term" value="P:siderophore transmembrane transport"/>
    <property type="evidence" value="ECO:0007669"/>
    <property type="project" value="TreeGrafter"/>
</dbReference>
<evidence type="ECO:0000313" key="9">
    <source>
        <dbReference type="EMBL" id="SNZ06803.1"/>
    </source>
</evidence>
<evidence type="ECO:0000313" key="10">
    <source>
        <dbReference type="Proteomes" id="UP000219439"/>
    </source>
</evidence>
<dbReference type="PANTHER" id="PTHR30069">
    <property type="entry name" value="TONB-DEPENDENT OUTER MEMBRANE RECEPTOR"/>
    <property type="match status" value="1"/>
</dbReference>
<dbReference type="InterPro" id="IPR039426">
    <property type="entry name" value="TonB-dep_rcpt-like"/>
</dbReference>
<dbReference type="PANTHER" id="PTHR30069:SF49">
    <property type="entry name" value="OUTER MEMBRANE PROTEIN C"/>
    <property type="match status" value="1"/>
</dbReference>
<proteinExistence type="predicted"/>
<dbReference type="SUPFAM" id="SSF56935">
    <property type="entry name" value="Porins"/>
    <property type="match status" value="1"/>
</dbReference>
<sequence length="653" mass="71322">MSNHVRLKKHQMMLIIGISIFGVIGHSDNATAADFIETQSMMRHAAGGPPAVPSPLELLLAKPAMQFRHDDQLPMTTGVEGDVAKANRMVKVMGGYNGDGSVKTGAAQARLMAPGIVVLAGMRYDQADDYDDADGNEVKFGYKRDTEQLVIQWMPNAGGKLKLVGIRDVIQDDIQPHHAMDVPTTTRYVGKASFEQALEGDVLKGFGLNFASKNVEREPDNYTNRDDGNPGNNMRALTKRHILEGDANAKLNLGGWATTAAVSGGWDNHDARRYQDSQGGIINAIKLPDITRTMFGLSLDSKRNFENGFKLQAGVRYDYIHADPEAVNETGQVVNPPPAAPAFNMSPAALYGQYYGASGDFKRDDHNISARLRVSKAAMDNRFSVFADLSRKVRSPDNIEAYHAVTNPTASARWIGNPNLDPEAHHKAELGFIWTGANYKGYGQLSPNAEGPFDADNMKVSLSGYVDAVDNFIAFDRAHGQTGILQNDNALIYRNIDALFAGVNFEARWNLTNNWSTAVKAAYLWGNNESDNRALYQIAPLEANFLIDYRDMLGSVGTWNIGAKLRVVADQSRVDTNVTTGLGMDQSEGKGFATIDAYGGIQIGNRWSVTAGVNNLLNADYQEHITGTHVAAATKTKINAPGRNFFLRSQLNF</sequence>